<dbReference type="GO" id="GO:0016020">
    <property type="term" value="C:membrane"/>
    <property type="evidence" value="ECO:0007669"/>
    <property type="project" value="UniProtKB-SubCell"/>
</dbReference>
<gene>
    <name evidence="14" type="ORF">GH714_036990</name>
</gene>
<comment type="subcellular location">
    <subcellularLocation>
        <location evidence="2">Membrane</location>
    </subcellularLocation>
    <subcellularLocation>
        <location evidence="1">Secreted</location>
        <location evidence="1">Cell wall</location>
    </subcellularLocation>
</comment>
<proteinExistence type="inferred from homology"/>
<feature type="transmembrane region" description="Helical" evidence="12">
    <location>
        <begin position="271"/>
        <end position="297"/>
    </location>
</feature>
<dbReference type="GO" id="GO:0005524">
    <property type="term" value="F:ATP binding"/>
    <property type="evidence" value="ECO:0007669"/>
    <property type="project" value="InterPro"/>
</dbReference>
<evidence type="ECO:0000256" key="3">
    <source>
        <dbReference type="ARBA" id="ARBA00022512"/>
    </source>
</evidence>
<evidence type="ECO:0000256" key="8">
    <source>
        <dbReference type="ARBA" id="ARBA00022989"/>
    </source>
</evidence>
<evidence type="ECO:0000256" key="10">
    <source>
        <dbReference type="ARBA" id="ARBA00038043"/>
    </source>
</evidence>
<dbReference type="Pfam" id="PF13855">
    <property type="entry name" value="LRR_8"/>
    <property type="match status" value="1"/>
</dbReference>
<reference evidence="14 15" key="1">
    <citation type="journal article" date="2020" name="Mol. Plant">
        <title>The Chromosome-Based Rubber Tree Genome Provides New Insights into Spurge Genome Evolution and Rubber Biosynthesis.</title>
        <authorList>
            <person name="Liu J."/>
            <person name="Shi C."/>
            <person name="Shi C.C."/>
            <person name="Li W."/>
            <person name="Zhang Q.J."/>
            <person name="Zhang Y."/>
            <person name="Li K."/>
            <person name="Lu H.F."/>
            <person name="Shi C."/>
            <person name="Zhu S.T."/>
            <person name="Xiao Z.Y."/>
            <person name="Nan H."/>
            <person name="Yue Y."/>
            <person name="Zhu X.G."/>
            <person name="Wu Y."/>
            <person name="Hong X.N."/>
            <person name="Fan G.Y."/>
            <person name="Tong Y."/>
            <person name="Zhang D."/>
            <person name="Mao C.L."/>
            <person name="Liu Y.L."/>
            <person name="Hao S.J."/>
            <person name="Liu W.Q."/>
            <person name="Lv M.Q."/>
            <person name="Zhang H.B."/>
            <person name="Liu Y."/>
            <person name="Hu-Tang G.R."/>
            <person name="Wang J.P."/>
            <person name="Wang J.H."/>
            <person name="Sun Y.H."/>
            <person name="Ni S.B."/>
            <person name="Chen W.B."/>
            <person name="Zhang X.C."/>
            <person name="Jiao Y.N."/>
            <person name="Eichler E.E."/>
            <person name="Li G.H."/>
            <person name="Liu X."/>
            <person name="Gao L.Z."/>
        </authorList>
    </citation>
    <scope>NUCLEOTIDE SEQUENCE [LARGE SCALE GENOMIC DNA]</scope>
    <source>
        <strain evidence="15">cv. GT1</strain>
        <tissue evidence="14">Leaf</tissue>
    </source>
</reference>
<dbReference type="Proteomes" id="UP000467840">
    <property type="component" value="Chromosome 3"/>
</dbReference>
<dbReference type="InterPro" id="IPR011009">
    <property type="entry name" value="Kinase-like_dom_sf"/>
</dbReference>
<keyword evidence="8 12" id="KW-1133">Transmembrane helix</keyword>
<dbReference type="Pfam" id="PF00560">
    <property type="entry name" value="LRR_1"/>
    <property type="match status" value="1"/>
</dbReference>
<evidence type="ECO:0000259" key="13">
    <source>
        <dbReference type="PROSITE" id="PS50011"/>
    </source>
</evidence>
<evidence type="ECO:0000313" key="15">
    <source>
        <dbReference type="Proteomes" id="UP000467840"/>
    </source>
</evidence>
<dbReference type="PROSITE" id="PS50011">
    <property type="entry name" value="PROTEIN_KINASE_DOM"/>
    <property type="match status" value="1"/>
</dbReference>
<dbReference type="SUPFAM" id="SSF56112">
    <property type="entry name" value="Protein kinase-like (PK-like)"/>
    <property type="match status" value="1"/>
</dbReference>
<keyword evidence="4" id="KW-0433">Leucine-rich repeat</keyword>
<dbReference type="Gene3D" id="1.10.510.10">
    <property type="entry name" value="Transferase(Phosphotransferase) domain 1"/>
    <property type="match status" value="1"/>
</dbReference>
<evidence type="ECO:0000256" key="12">
    <source>
        <dbReference type="SAM" id="Phobius"/>
    </source>
</evidence>
<dbReference type="Gene3D" id="3.30.200.20">
    <property type="entry name" value="Phosphorylase Kinase, domain 1"/>
    <property type="match status" value="1"/>
</dbReference>
<keyword evidence="5 12" id="KW-0812">Transmembrane</keyword>
<dbReference type="Gene3D" id="3.80.10.10">
    <property type="entry name" value="Ribonuclease Inhibitor"/>
    <property type="match status" value="2"/>
</dbReference>
<dbReference type="PANTHER" id="PTHR48007:SF53">
    <property type="entry name" value="OS01G0711200 PROTEIN"/>
    <property type="match status" value="1"/>
</dbReference>
<evidence type="ECO:0000256" key="2">
    <source>
        <dbReference type="ARBA" id="ARBA00004370"/>
    </source>
</evidence>
<dbReference type="SUPFAM" id="SSF52058">
    <property type="entry name" value="L domain-like"/>
    <property type="match status" value="1"/>
</dbReference>
<keyword evidence="15" id="KW-1185">Reference proteome</keyword>
<keyword evidence="3" id="KW-0134">Cell wall</keyword>
<evidence type="ECO:0000256" key="4">
    <source>
        <dbReference type="ARBA" id="ARBA00022614"/>
    </source>
</evidence>
<dbReference type="GO" id="GO:0004672">
    <property type="term" value="F:protein kinase activity"/>
    <property type="evidence" value="ECO:0007669"/>
    <property type="project" value="InterPro"/>
</dbReference>
<dbReference type="InterPro" id="IPR013210">
    <property type="entry name" value="LRR_N_plant-typ"/>
</dbReference>
<accession>A0A6A6KFD6</accession>
<feature type="compositionally biased region" description="Low complexity" evidence="11">
    <location>
        <begin position="648"/>
        <end position="658"/>
    </location>
</feature>
<dbReference type="InterPro" id="IPR032675">
    <property type="entry name" value="LRR_dom_sf"/>
</dbReference>
<feature type="domain" description="Protein kinase" evidence="13">
    <location>
        <begin position="356"/>
        <end position="630"/>
    </location>
</feature>
<dbReference type="EMBL" id="JAAGAX010000017">
    <property type="protein sequence ID" value="KAF2287015.1"/>
    <property type="molecule type" value="Genomic_DNA"/>
</dbReference>
<evidence type="ECO:0000256" key="5">
    <source>
        <dbReference type="ARBA" id="ARBA00022692"/>
    </source>
</evidence>
<dbReference type="InterPro" id="IPR046959">
    <property type="entry name" value="PRK1-6/SRF4-like"/>
</dbReference>
<protein>
    <recommendedName>
        <fullName evidence="13">Protein kinase domain-containing protein</fullName>
    </recommendedName>
</protein>
<evidence type="ECO:0000256" key="11">
    <source>
        <dbReference type="SAM" id="MobiDB-lite"/>
    </source>
</evidence>
<evidence type="ECO:0000256" key="6">
    <source>
        <dbReference type="ARBA" id="ARBA00022729"/>
    </source>
</evidence>
<dbReference type="FunFam" id="3.80.10.10:FF:000400">
    <property type="entry name" value="Nuclear pore complex protein NUP107"/>
    <property type="match status" value="1"/>
</dbReference>
<name>A0A6A6KFD6_HEVBR</name>
<keyword evidence="3" id="KW-0964">Secreted</keyword>
<evidence type="ECO:0000256" key="9">
    <source>
        <dbReference type="ARBA" id="ARBA00023136"/>
    </source>
</evidence>
<dbReference type="AlphaFoldDB" id="A0A6A6KFD6"/>
<comment type="caution">
    <text evidence="14">The sequence shown here is derived from an EMBL/GenBank/DDBJ whole genome shotgun (WGS) entry which is preliminary data.</text>
</comment>
<evidence type="ECO:0000313" key="14">
    <source>
        <dbReference type="EMBL" id="KAF2287015.1"/>
    </source>
</evidence>
<dbReference type="Pfam" id="PF08263">
    <property type="entry name" value="LRRNT_2"/>
    <property type="match status" value="1"/>
</dbReference>
<comment type="similarity">
    <text evidence="10">Belongs to the polygalacturonase-inhibiting protein family.</text>
</comment>
<keyword evidence="7" id="KW-0677">Repeat</keyword>
<feature type="region of interest" description="Disordered" evidence="11">
    <location>
        <begin position="634"/>
        <end position="666"/>
    </location>
</feature>
<dbReference type="InterPro" id="IPR000719">
    <property type="entry name" value="Prot_kinase_dom"/>
</dbReference>
<evidence type="ECO:0000256" key="1">
    <source>
        <dbReference type="ARBA" id="ARBA00004191"/>
    </source>
</evidence>
<evidence type="ECO:0000256" key="7">
    <source>
        <dbReference type="ARBA" id="ARBA00022737"/>
    </source>
</evidence>
<keyword evidence="6" id="KW-0732">Signal</keyword>
<organism evidence="14 15">
    <name type="scientific">Hevea brasiliensis</name>
    <name type="common">Para rubber tree</name>
    <name type="synonym">Siphonia brasiliensis</name>
    <dbReference type="NCBI Taxonomy" id="3981"/>
    <lineage>
        <taxon>Eukaryota</taxon>
        <taxon>Viridiplantae</taxon>
        <taxon>Streptophyta</taxon>
        <taxon>Embryophyta</taxon>
        <taxon>Tracheophyta</taxon>
        <taxon>Spermatophyta</taxon>
        <taxon>Magnoliopsida</taxon>
        <taxon>eudicotyledons</taxon>
        <taxon>Gunneridae</taxon>
        <taxon>Pentapetalae</taxon>
        <taxon>rosids</taxon>
        <taxon>fabids</taxon>
        <taxon>Malpighiales</taxon>
        <taxon>Euphorbiaceae</taxon>
        <taxon>Crotonoideae</taxon>
        <taxon>Micrandreae</taxon>
        <taxon>Hevea</taxon>
    </lineage>
</organism>
<dbReference type="Pfam" id="PF07714">
    <property type="entry name" value="PK_Tyr_Ser-Thr"/>
    <property type="match status" value="1"/>
</dbReference>
<sequence length="666" mass="73467">MGGLKTKKVGIRVTCEGIKGAVPKGKSPTAAVTTGSSSSSNSDFAALLSFKESLLQSSQVLSSWVNSSNPCLDSWFGVTCNPITRRVTRLVLENLNLSGSIHPLAQLPQLRLLSLKNNRLYSSSNLSFSSWPNLKLLYLSYNGLSGKFPSGISRLRRLHRLDLSHNYFSGDIPINELALLPHLLTLRLEANSFAGTIDFVNPFSSIVEFNVSNNHLSGKIPAWLSHFAASSFDGNDHLCGEPLRRECFNQTLRGQPVQSGSVIMEKRASKWLVFMIVGIDAAAIVAAIATITCCCYYRRRRRTNSGTHGEVIKRKGGYHPQIGGYYYGGAGGLREDEEMVVFEGCKGFSGVDDLLKSSAELLGKSSVGTTYKVETDGGDVVVVKRVRERRRKREVSGWLRMVGGVRHSNIVSLRAYYNSKDEMLLVYDYLPNGSLHSLLHGNRGPGRTPLDWTTRLKLAAGSAQGLAFLHAYNKAKLFHGNLTSSNILVDHFGNACISEICLRQLLHTPPPFSNNSYKAPELASNNNNNSIGHGNGKFTQKCDVYSFGVILLEILTGKMPSGEGETSLVRWVQRVRREEWTWEVFDFELYSCKEMEEEMVALMQVALLCLAPLPRDRPKMSMVLRMIEDIRTKGAREGGTPNSILNDLSSESSPPLSENTNNISSS</sequence>
<dbReference type="PANTHER" id="PTHR48007">
    <property type="entry name" value="LEUCINE-RICH REPEAT RECEPTOR-LIKE PROTEIN KINASE PXC1"/>
    <property type="match status" value="1"/>
</dbReference>
<keyword evidence="9 12" id="KW-0472">Membrane</keyword>
<dbReference type="InterPro" id="IPR001245">
    <property type="entry name" value="Ser-Thr/Tyr_kinase_cat_dom"/>
</dbReference>
<dbReference type="InterPro" id="IPR001611">
    <property type="entry name" value="Leu-rich_rpt"/>
</dbReference>